<dbReference type="Pfam" id="PF18560">
    <property type="entry name" value="Lectin_like"/>
    <property type="match status" value="1"/>
</dbReference>
<sequence length="596" mass="65719">MLSMSIENIFKRVCAICIAGAVCIGPQTFAYGQPMADAAPLNPEFVEYMDKLNNKPDFGPSSAKKSRAGRVPSPVEISGSYQKLRASAALPVRFDLREEGRQTPVKDQGNLGSCWTFGNTAALESSLLPGEEWDFSENNLLNNNGFEGGRDAGGNGDMAAAYYIRWAGPVGEADDPYTEEEFDSSPASLDIKKHVQDIYFVPREDRELIKKMIMDYGAISTGVLGADPENNAQYYNEEAYAFYCPDEDAQTDHEINIIGWDDNFPKEHFTIKPEGDGAYICRNSWGDYWGEGGYFYVSYYDTTIATGNTVYAGVEDVSNYEYIYQHDEYGATGYMGYGEGENWFANVFQAEYDQQVKAAGFYTKGMNSEYEVYAAADYHSEDDLSNMTKVGEGVLKMPGYHTVDMGETVNVKAGGKFAIAVRIVTPDEGYPIPVEENIEGYLSAASANASESFISGGGDNWSDLAEYDEQANVCLKAYADNVKEEAKPFEWDDSGYEIWSPKKNVGALKDWTIDFSGKLDAKSINSSSILVFDKLTGQSLPVEAAISDDGSKVTARHPGSGYEKGKTYILEIGKDVMSDSGKKLQKPLRMEFTVEN</sequence>
<dbReference type="Gene3D" id="3.90.70.10">
    <property type="entry name" value="Cysteine proteinases"/>
    <property type="match status" value="1"/>
</dbReference>
<dbReference type="PANTHER" id="PTHR12411">
    <property type="entry name" value="CYSTEINE PROTEASE FAMILY C1-RELATED"/>
    <property type="match status" value="1"/>
</dbReference>
<proteinExistence type="inferred from homology"/>
<dbReference type="InterPro" id="IPR000668">
    <property type="entry name" value="Peptidase_C1A_C"/>
</dbReference>
<dbReference type="EMBL" id="JJMM01000012">
    <property type="protein sequence ID" value="KDR94964.1"/>
    <property type="molecule type" value="Genomic_DNA"/>
</dbReference>
<protein>
    <submittedName>
        <fullName evidence="3">Surface layer protein B</fullName>
    </submittedName>
</protein>
<dbReference type="SUPFAM" id="SSF54001">
    <property type="entry name" value="Cysteine proteinases"/>
    <property type="match status" value="1"/>
</dbReference>
<dbReference type="CDD" id="cd02619">
    <property type="entry name" value="Peptidase_C1"/>
    <property type="match status" value="1"/>
</dbReference>
<accession>A0A069RD14</accession>
<name>A0A069RD14_PEPLI</name>
<dbReference type="GO" id="GO:0006508">
    <property type="term" value="P:proteolysis"/>
    <property type="evidence" value="ECO:0007669"/>
    <property type="project" value="InterPro"/>
</dbReference>
<gene>
    <name evidence="3" type="ORF">CLIT_12c00320</name>
</gene>
<reference evidence="3 4" key="1">
    <citation type="submission" date="2014-03" db="EMBL/GenBank/DDBJ databases">
        <title>Genome sequence of Clostridium litorale W6, DSM 5388.</title>
        <authorList>
            <person name="Poehlein A."/>
            <person name="Jagirdar A."/>
            <person name="Khonsari B."/>
            <person name="Chibani C.M."/>
            <person name="Gutierrez Gutierrez D.A."/>
            <person name="Davydova E."/>
            <person name="Alghaithi H.S."/>
            <person name="Nair K.P."/>
            <person name="Dhamotharan K."/>
            <person name="Chandran L."/>
            <person name="G W."/>
            <person name="Daniel R."/>
        </authorList>
    </citation>
    <scope>NUCLEOTIDE SEQUENCE [LARGE SCALE GENOMIC DNA]</scope>
    <source>
        <strain evidence="3 4">W6</strain>
    </source>
</reference>
<dbReference type="InterPro" id="IPR013128">
    <property type="entry name" value="Peptidase_C1A"/>
</dbReference>
<evidence type="ECO:0000259" key="2">
    <source>
        <dbReference type="SMART" id="SM00645"/>
    </source>
</evidence>
<dbReference type="eggNOG" id="COG4870">
    <property type="taxonomic scope" value="Bacteria"/>
</dbReference>
<comment type="caution">
    <text evidence="3">The sequence shown here is derived from an EMBL/GenBank/DDBJ whole genome shotgun (WGS) entry which is preliminary data.</text>
</comment>
<keyword evidence="4" id="KW-1185">Reference proteome</keyword>
<evidence type="ECO:0000256" key="1">
    <source>
        <dbReference type="ARBA" id="ARBA00008455"/>
    </source>
</evidence>
<dbReference type="GO" id="GO:0008234">
    <property type="term" value="F:cysteine-type peptidase activity"/>
    <property type="evidence" value="ECO:0007669"/>
    <property type="project" value="InterPro"/>
</dbReference>
<dbReference type="InterPro" id="IPR040528">
    <property type="entry name" value="Lectin-like"/>
</dbReference>
<dbReference type="eggNOG" id="COG4886">
    <property type="taxonomic scope" value="Bacteria"/>
</dbReference>
<feature type="domain" description="Peptidase C1A papain C-terminal" evidence="2">
    <location>
        <begin position="90"/>
        <end position="306"/>
    </location>
</feature>
<organism evidence="3 4">
    <name type="scientific">Peptoclostridium litorale DSM 5388</name>
    <dbReference type="NCBI Taxonomy" id="1121324"/>
    <lineage>
        <taxon>Bacteria</taxon>
        <taxon>Bacillati</taxon>
        <taxon>Bacillota</taxon>
        <taxon>Clostridia</taxon>
        <taxon>Peptostreptococcales</taxon>
        <taxon>Peptoclostridiaceae</taxon>
        <taxon>Peptoclostridium</taxon>
    </lineage>
</organism>
<evidence type="ECO:0000313" key="4">
    <source>
        <dbReference type="Proteomes" id="UP000027946"/>
    </source>
</evidence>
<dbReference type="STRING" id="1121324.CLIT_12c00320"/>
<dbReference type="SMART" id="SM00645">
    <property type="entry name" value="Pept_C1"/>
    <property type="match status" value="1"/>
</dbReference>
<evidence type="ECO:0000313" key="3">
    <source>
        <dbReference type="EMBL" id="KDR94964.1"/>
    </source>
</evidence>
<dbReference type="AlphaFoldDB" id="A0A069RD14"/>
<dbReference type="Proteomes" id="UP000027946">
    <property type="component" value="Unassembled WGS sequence"/>
</dbReference>
<dbReference type="Pfam" id="PF00112">
    <property type="entry name" value="Peptidase_C1"/>
    <property type="match status" value="1"/>
</dbReference>
<dbReference type="InterPro" id="IPR038765">
    <property type="entry name" value="Papain-like_cys_pep_sf"/>
</dbReference>
<comment type="similarity">
    <text evidence="1">Belongs to the peptidase C1 family.</text>
</comment>